<dbReference type="Gramene" id="OE9A032538T1">
    <property type="protein sequence ID" value="OE9A032538C1"/>
    <property type="gene ID" value="OE9A032538"/>
</dbReference>
<dbReference type="PROSITE" id="PS00587">
    <property type="entry name" value="GLYCOSYL_HYDROL_F17"/>
    <property type="match status" value="1"/>
</dbReference>
<dbReference type="SUPFAM" id="SSF51445">
    <property type="entry name" value="(Trans)glycosidases"/>
    <property type="match status" value="1"/>
</dbReference>
<gene>
    <name evidence="7" type="ORF">OLEA9_A032538</name>
</gene>
<feature type="chain" id="PRO_5035784703" evidence="6">
    <location>
        <begin position="29"/>
        <end position="342"/>
    </location>
</feature>
<dbReference type="InterPro" id="IPR017853">
    <property type="entry name" value="GH"/>
</dbReference>
<dbReference type="InterPro" id="IPR000490">
    <property type="entry name" value="Glyco_hydro_17"/>
</dbReference>
<evidence type="ECO:0000256" key="2">
    <source>
        <dbReference type="ARBA" id="ARBA00022801"/>
    </source>
</evidence>
<feature type="signal peptide" evidence="6">
    <location>
        <begin position="1"/>
        <end position="28"/>
    </location>
</feature>
<dbReference type="InterPro" id="IPR044965">
    <property type="entry name" value="Glyco_hydro_17_plant"/>
</dbReference>
<evidence type="ECO:0000256" key="4">
    <source>
        <dbReference type="RuleBase" id="RU004335"/>
    </source>
</evidence>
<accession>A0A8S0VND8</accession>
<evidence type="ECO:0000313" key="7">
    <source>
        <dbReference type="EMBL" id="CAA3033656.1"/>
    </source>
</evidence>
<dbReference type="AlphaFoldDB" id="A0A8S0VND8"/>
<dbReference type="Pfam" id="PF00332">
    <property type="entry name" value="Glyco_hydro_17"/>
    <property type="match status" value="1"/>
</dbReference>
<keyword evidence="3 5" id="KW-0326">Glycosidase</keyword>
<dbReference type="Proteomes" id="UP000594638">
    <property type="component" value="Unassembled WGS sequence"/>
</dbReference>
<dbReference type="GO" id="GO:0005975">
    <property type="term" value="P:carbohydrate metabolic process"/>
    <property type="evidence" value="ECO:0007669"/>
    <property type="project" value="InterPro"/>
</dbReference>
<evidence type="ECO:0000256" key="5">
    <source>
        <dbReference type="RuleBase" id="RU004336"/>
    </source>
</evidence>
<evidence type="ECO:0000256" key="6">
    <source>
        <dbReference type="SAM" id="SignalP"/>
    </source>
</evidence>
<sequence length="342" mass="37800">MAGIRNLFTIEMALFGLLILVVLDFTVAQTGVCYGRKGNVLPPAPEVIQLYNQNNIQRMRIYDPDQPTLEALRGTNIELMLGVPNDRLGDLAASQDNANTWIQNNVRNYPDVGFRYIAVGNEVRPSREDTSQYAPFVLAAMRNVQIAISAAGLGDQIKVSTSIDFGILSNSYPPSEGVIKSEDQSYLGEIIQFLVNNGAPLLVNIYPYFSRIGDQNISLEYALFTSSGIVTPDGTRYQNLFYAMVDAMYAALEKAGGSTLVIVVSESGWPSAGGQDTSLDKAMTYNTNLVKRVKEGTPKKPGRAIETYIFAMFDEDQKSPEYEKFFGLFQPDKNAKYPISFN</sequence>
<dbReference type="OrthoDB" id="941679at2759"/>
<comment type="caution">
    <text evidence="7">The sequence shown here is derived from an EMBL/GenBank/DDBJ whole genome shotgun (WGS) entry which is preliminary data.</text>
</comment>
<dbReference type="EMBL" id="CACTIH010010820">
    <property type="protein sequence ID" value="CAA3033656.1"/>
    <property type="molecule type" value="Genomic_DNA"/>
</dbReference>
<keyword evidence="6" id="KW-0732">Signal</keyword>
<dbReference type="GO" id="GO:0004553">
    <property type="term" value="F:hydrolase activity, hydrolyzing O-glycosyl compounds"/>
    <property type="evidence" value="ECO:0007669"/>
    <property type="project" value="InterPro"/>
</dbReference>
<dbReference type="PANTHER" id="PTHR32227">
    <property type="entry name" value="GLUCAN ENDO-1,3-BETA-GLUCOSIDASE BG1-RELATED-RELATED"/>
    <property type="match status" value="1"/>
</dbReference>
<reference evidence="7 8" key="1">
    <citation type="submission" date="2019-12" db="EMBL/GenBank/DDBJ databases">
        <authorList>
            <person name="Alioto T."/>
            <person name="Alioto T."/>
            <person name="Gomez Garrido J."/>
        </authorList>
    </citation>
    <scope>NUCLEOTIDE SEQUENCE [LARGE SCALE GENOMIC DNA]</scope>
</reference>
<organism evidence="7 8">
    <name type="scientific">Olea europaea subsp. europaea</name>
    <dbReference type="NCBI Taxonomy" id="158383"/>
    <lineage>
        <taxon>Eukaryota</taxon>
        <taxon>Viridiplantae</taxon>
        <taxon>Streptophyta</taxon>
        <taxon>Embryophyta</taxon>
        <taxon>Tracheophyta</taxon>
        <taxon>Spermatophyta</taxon>
        <taxon>Magnoliopsida</taxon>
        <taxon>eudicotyledons</taxon>
        <taxon>Gunneridae</taxon>
        <taxon>Pentapetalae</taxon>
        <taxon>asterids</taxon>
        <taxon>lamiids</taxon>
        <taxon>Lamiales</taxon>
        <taxon>Oleaceae</taxon>
        <taxon>Oleeae</taxon>
        <taxon>Olea</taxon>
    </lineage>
</organism>
<keyword evidence="2 5" id="KW-0378">Hydrolase</keyword>
<dbReference type="Gene3D" id="3.20.20.80">
    <property type="entry name" value="Glycosidases"/>
    <property type="match status" value="1"/>
</dbReference>
<proteinExistence type="inferred from homology"/>
<evidence type="ECO:0000256" key="1">
    <source>
        <dbReference type="ARBA" id="ARBA00008773"/>
    </source>
</evidence>
<keyword evidence="8" id="KW-1185">Reference proteome</keyword>
<comment type="similarity">
    <text evidence="1 4">Belongs to the glycosyl hydrolase 17 family.</text>
</comment>
<evidence type="ECO:0000313" key="8">
    <source>
        <dbReference type="Proteomes" id="UP000594638"/>
    </source>
</evidence>
<dbReference type="FunFam" id="3.20.20.80:FF:000010">
    <property type="entry name" value="glucan endo-1,3-beta-glucosidase, basic"/>
    <property type="match status" value="1"/>
</dbReference>
<name>A0A8S0VND8_OLEEU</name>
<protein>
    <submittedName>
        <fullName evidence="7">Glucan endo-1,3-beta-glucosidase, acidic-like</fullName>
    </submittedName>
</protein>
<evidence type="ECO:0000256" key="3">
    <source>
        <dbReference type="ARBA" id="ARBA00023295"/>
    </source>
</evidence>